<evidence type="ECO:0000256" key="1">
    <source>
        <dbReference type="SAM" id="MobiDB-lite"/>
    </source>
</evidence>
<name>A0A378PSR7_MORBO</name>
<dbReference type="Proteomes" id="UP000254133">
    <property type="component" value="Unassembled WGS sequence"/>
</dbReference>
<evidence type="ECO:0000313" key="3">
    <source>
        <dbReference type="Proteomes" id="UP000254133"/>
    </source>
</evidence>
<dbReference type="EMBL" id="UGPZ01000002">
    <property type="protein sequence ID" value="STY91507.1"/>
    <property type="molecule type" value="Genomic_DNA"/>
</dbReference>
<sequence>MQDFDFERYKSLDMSKARPARQNPKIKRLQDNLGIAPP</sequence>
<gene>
    <name evidence="2" type="ORF">NCTC9426_01565</name>
</gene>
<reference evidence="2 3" key="1">
    <citation type="submission" date="2018-06" db="EMBL/GenBank/DDBJ databases">
        <authorList>
            <consortium name="Pathogen Informatics"/>
            <person name="Doyle S."/>
        </authorList>
    </citation>
    <scope>NUCLEOTIDE SEQUENCE [LARGE SCALE GENOMIC DNA]</scope>
    <source>
        <strain evidence="2 3">NCTC9426</strain>
    </source>
</reference>
<feature type="compositionally biased region" description="Basic and acidic residues" evidence="1">
    <location>
        <begin position="1"/>
        <end position="16"/>
    </location>
</feature>
<protein>
    <submittedName>
        <fullName evidence="2">Uncharacterized protein</fullName>
    </submittedName>
</protein>
<accession>A0A378PSR7</accession>
<dbReference type="AlphaFoldDB" id="A0A378PSR7"/>
<evidence type="ECO:0000313" key="2">
    <source>
        <dbReference type="EMBL" id="STY91507.1"/>
    </source>
</evidence>
<feature type="region of interest" description="Disordered" evidence="1">
    <location>
        <begin position="1"/>
        <end position="38"/>
    </location>
</feature>
<organism evidence="2 3">
    <name type="scientific">Moraxella bovis</name>
    <dbReference type="NCBI Taxonomy" id="476"/>
    <lineage>
        <taxon>Bacteria</taxon>
        <taxon>Pseudomonadati</taxon>
        <taxon>Pseudomonadota</taxon>
        <taxon>Gammaproteobacteria</taxon>
        <taxon>Moraxellales</taxon>
        <taxon>Moraxellaceae</taxon>
        <taxon>Moraxella</taxon>
    </lineage>
</organism>
<proteinExistence type="predicted"/>